<dbReference type="SMART" id="SM00382">
    <property type="entry name" value="AAA"/>
    <property type="match status" value="1"/>
</dbReference>
<evidence type="ECO:0000313" key="6">
    <source>
        <dbReference type="Proteomes" id="UP000239800"/>
    </source>
</evidence>
<dbReference type="EMBL" id="MQUB01000001">
    <property type="protein sequence ID" value="PQB04194.1"/>
    <property type="molecule type" value="Genomic_DNA"/>
</dbReference>
<keyword evidence="1" id="KW-0813">Transport</keyword>
<dbReference type="Gene3D" id="3.40.50.300">
    <property type="entry name" value="P-loop containing nucleotide triphosphate hydrolases"/>
    <property type="match status" value="1"/>
</dbReference>
<keyword evidence="2" id="KW-0547">Nucleotide-binding</keyword>
<dbReference type="AlphaFoldDB" id="A0A2S7KNI6"/>
<dbReference type="InterPro" id="IPR051782">
    <property type="entry name" value="ABC_Transporter_VariousFunc"/>
</dbReference>
<dbReference type="InterPro" id="IPR003593">
    <property type="entry name" value="AAA+_ATPase"/>
</dbReference>
<sequence>MIFQTDAISKSFGQRLVLDQVNFGCQAGEIKAVIGPNGAGKTTLFKLILGLLRPDSGKVHWKAETERSVGAIIEKPSFYSYLNASENIRLFGKLQGHRINSEKVTEILVRVGLDPDRKDPVRNYSMGMKQRLGIAIALLGDPEVLILDEPFSGLDPMGIRSLSDLLTDLAKEEDKAIVISSHFMDQLIKFCDQVSVMSKGSIIVEGSSYDLLSADPKTYRLEGPDLLSSDVLKELDLQVDKHRVNVRSDQMLMQDLLGKLLEEGTVITACIPLLAIEELMKPEQ</sequence>
<evidence type="ECO:0000256" key="2">
    <source>
        <dbReference type="ARBA" id="ARBA00022741"/>
    </source>
</evidence>
<keyword evidence="6" id="KW-1185">Reference proteome</keyword>
<name>A0A2S7KNI6_9FLAO</name>
<proteinExistence type="predicted"/>
<dbReference type="OrthoDB" id="9801987at2"/>
<evidence type="ECO:0000259" key="4">
    <source>
        <dbReference type="PROSITE" id="PS50893"/>
    </source>
</evidence>
<dbReference type="GO" id="GO:0016887">
    <property type="term" value="F:ATP hydrolysis activity"/>
    <property type="evidence" value="ECO:0007669"/>
    <property type="project" value="InterPro"/>
</dbReference>
<dbReference type="InterPro" id="IPR003439">
    <property type="entry name" value="ABC_transporter-like_ATP-bd"/>
</dbReference>
<dbReference type="PANTHER" id="PTHR42939:SF1">
    <property type="entry name" value="ABC TRANSPORTER ATP-BINDING PROTEIN ALBC-RELATED"/>
    <property type="match status" value="1"/>
</dbReference>
<dbReference type="PANTHER" id="PTHR42939">
    <property type="entry name" value="ABC TRANSPORTER ATP-BINDING PROTEIN ALBC-RELATED"/>
    <property type="match status" value="1"/>
</dbReference>
<accession>A0A2S7KNI6</accession>
<gene>
    <name evidence="5" type="ORF">BST85_04210</name>
</gene>
<dbReference type="Proteomes" id="UP000239800">
    <property type="component" value="Unassembled WGS sequence"/>
</dbReference>
<dbReference type="RefSeq" id="WP_104812119.1">
    <property type="nucleotide sequence ID" value="NZ_MQUB01000001.1"/>
</dbReference>
<dbReference type="PROSITE" id="PS50893">
    <property type="entry name" value="ABC_TRANSPORTER_2"/>
    <property type="match status" value="1"/>
</dbReference>
<comment type="caution">
    <text evidence="5">The sequence shown here is derived from an EMBL/GenBank/DDBJ whole genome shotgun (WGS) entry which is preliminary data.</text>
</comment>
<evidence type="ECO:0000313" key="5">
    <source>
        <dbReference type="EMBL" id="PQB04194.1"/>
    </source>
</evidence>
<reference evidence="5 6" key="1">
    <citation type="submission" date="2016-11" db="EMBL/GenBank/DDBJ databases">
        <title>Trade-off between light-utilization and light-protection in marine flavobacteria.</title>
        <authorList>
            <person name="Kumagai Y."/>
        </authorList>
    </citation>
    <scope>NUCLEOTIDE SEQUENCE [LARGE SCALE GENOMIC DNA]</scope>
    <source>
        <strain evidence="5 6">NBRC 107741</strain>
    </source>
</reference>
<keyword evidence="3" id="KW-0067">ATP-binding</keyword>
<dbReference type="GO" id="GO:0005524">
    <property type="term" value="F:ATP binding"/>
    <property type="evidence" value="ECO:0007669"/>
    <property type="project" value="UniProtKB-KW"/>
</dbReference>
<organism evidence="5 6">
    <name type="scientific">Aureitalea marina</name>
    <dbReference type="NCBI Taxonomy" id="930804"/>
    <lineage>
        <taxon>Bacteria</taxon>
        <taxon>Pseudomonadati</taxon>
        <taxon>Bacteroidota</taxon>
        <taxon>Flavobacteriia</taxon>
        <taxon>Flavobacteriales</taxon>
        <taxon>Flavobacteriaceae</taxon>
        <taxon>Aureitalea</taxon>
    </lineage>
</organism>
<evidence type="ECO:0000256" key="3">
    <source>
        <dbReference type="ARBA" id="ARBA00022840"/>
    </source>
</evidence>
<feature type="domain" description="ABC transporter" evidence="4">
    <location>
        <begin position="3"/>
        <end position="224"/>
    </location>
</feature>
<protein>
    <recommendedName>
        <fullName evidence="4">ABC transporter domain-containing protein</fullName>
    </recommendedName>
</protein>
<dbReference type="Pfam" id="PF00005">
    <property type="entry name" value="ABC_tran"/>
    <property type="match status" value="1"/>
</dbReference>
<dbReference type="InterPro" id="IPR027417">
    <property type="entry name" value="P-loop_NTPase"/>
</dbReference>
<dbReference type="SUPFAM" id="SSF52540">
    <property type="entry name" value="P-loop containing nucleoside triphosphate hydrolases"/>
    <property type="match status" value="1"/>
</dbReference>
<evidence type="ECO:0000256" key="1">
    <source>
        <dbReference type="ARBA" id="ARBA00022448"/>
    </source>
</evidence>